<name>A0AAV9V6Y0_9PEZI</name>
<reference evidence="2 3" key="1">
    <citation type="submission" date="2019-10" db="EMBL/GenBank/DDBJ databases">
        <authorList>
            <person name="Palmer J.M."/>
        </authorList>
    </citation>
    <scope>NUCLEOTIDE SEQUENCE [LARGE SCALE GENOMIC DNA]</scope>
    <source>
        <strain evidence="2 3">TWF696</strain>
    </source>
</reference>
<feature type="compositionally biased region" description="Polar residues" evidence="1">
    <location>
        <begin position="13"/>
        <end position="25"/>
    </location>
</feature>
<dbReference type="AlphaFoldDB" id="A0AAV9V6Y0"/>
<sequence>MTKIPRKRGFRTPSPQITVPATPKSQKILHSAARTMTPAQKRALNMSITPGKSTFRRALHHIHLGTGDGDGKRKRKMATTSPLVTKKQAGDTDSGDDGDTNAQLSPSLGVKRNKRTKLTATTVTNDQETDSESSVATDTDDGDGEELAPATPMAITPRKRGRPRKSMTAKLAAITAKENQPFTRSKTLKSLIATNELSLDAPAVAKAIVQAMRVMDKKDICREILELEGLTQKEKLLASMVAAVSVGQKEGEQITQEICEFLKK</sequence>
<feature type="region of interest" description="Disordered" evidence="1">
    <location>
        <begin position="63"/>
        <end position="164"/>
    </location>
</feature>
<comment type="caution">
    <text evidence="2">The sequence shown here is derived from an EMBL/GenBank/DDBJ whole genome shotgun (WGS) entry which is preliminary data.</text>
</comment>
<dbReference type="EMBL" id="JAVHNQ010000002">
    <property type="protein sequence ID" value="KAK6355533.1"/>
    <property type="molecule type" value="Genomic_DNA"/>
</dbReference>
<gene>
    <name evidence="2" type="ORF">TWF696_004632</name>
</gene>
<keyword evidence="3" id="KW-1185">Reference proteome</keyword>
<dbReference type="Proteomes" id="UP001375240">
    <property type="component" value="Unassembled WGS sequence"/>
</dbReference>
<feature type="compositionally biased region" description="Basic residues" evidence="1">
    <location>
        <begin position="1"/>
        <end position="10"/>
    </location>
</feature>
<accession>A0AAV9V6Y0</accession>
<protein>
    <submittedName>
        <fullName evidence="2">Uncharacterized protein</fullName>
    </submittedName>
</protein>
<evidence type="ECO:0000313" key="3">
    <source>
        <dbReference type="Proteomes" id="UP001375240"/>
    </source>
</evidence>
<evidence type="ECO:0000313" key="2">
    <source>
        <dbReference type="EMBL" id="KAK6355533.1"/>
    </source>
</evidence>
<proteinExistence type="predicted"/>
<evidence type="ECO:0000256" key="1">
    <source>
        <dbReference type="SAM" id="MobiDB-lite"/>
    </source>
</evidence>
<feature type="region of interest" description="Disordered" evidence="1">
    <location>
        <begin position="1"/>
        <end position="27"/>
    </location>
</feature>
<feature type="compositionally biased region" description="Polar residues" evidence="1">
    <location>
        <begin position="118"/>
        <end position="137"/>
    </location>
</feature>
<organism evidence="2 3">
    <name type="scientific">Orbilia brochopaga</name>
    <dbReference type="NCBI Taxonomy" id="3140254"/>
    <lineage>
        <taxon>Eukaryota</taxon>
        <taxon>Fungi</taxon>
        <taxon>Dikarya</taxon>
        <taxon>Ascomycota</taxon>
        <taxon>Pezizomycotina</taxon>
        <taxon>Orbiliomycetes</taxon>
        <taxon>Orbiliales</taxon>
        <taxon>Orbiliaceae</taxon>
        <taxon>Orbilia</taxon>
    </lineage>
</organism>